<dbReference type="EMBL" id="JACCBU010000001">
    <property type="protein sequence ID" value="NYE69191.1"/>
    <property type="molecule type" value="Genomic_DNA"/>
</dbReference>
<dbReference type="SUPFAM" id="SSF53850">
    <property type="entry name" value="Periplasmic binding protein-like II"/>
    <property type="match status" value="1"/>
</dbReference>
<gene>
    <name evidence="1" type="ORF">BKA15_000520</name>
</gene>
<organism evidence="1 2">
    <name type="scientific">Microlunatus parietis</name>
    <dbReference type="NCBI Taxonomy" id="682979"/>
    <lineage>
        <taxon>Bacteria</taxon>
        <taxon>Bacillati</taxon>
        <taxon>Actinomycetota</taxon>
        <taxon>Actinomycetes</taxon>
        <taxon>Propionibacteriales</taxon>
        <taxon>Propionibacteriaceae</taxon>
        <taxon>Microlunatus</taxon>
    </lineage>
</organism>
<name>A0A7Y9I2U5_9ACTN</name>
<accession>A0A7Y9I2U5</accession>
<evidence type="ECO:0000313" key="1">
    <source>
        <dbReference type="EMBL" id="NYE69191.1"/>
    </source>
</evidence>
<dbReference type="Gene3D" id="3.40.190.10">
    <property type="entry name" value="Periplasmic binding protein-like II"/>
    <property type="match status" value="2"/>
</dbReference>
<dbReference type="Proteomes" id="UP000569914">
    <property type="component" value="Unassembled WGS sequence"/>
</dbReference>
<dbReference type="PANTHER" id="PTHR42941">
    <property type="entry name" value="SLL1037 PROTEIN"/>
    <property type="match status" value="1"/>
</dbReference>
<dbReference type="NCBIfam" id="TIGR02122">
    <property type="entry name" value="TRAP_TAXI"/>
    <property type="match status" value="1"/>
</dbReference>
<dbReference type="RefSeq" id="WP_218871028.1">
    <property type="nucleotide sequence ID" value="NZ_JACCBU010000001.1"/>
</dbReference>
<dbReference type="CDD" id="cd13569">
    <property type="entry name" value="PBP2_TAXI_TRAP_like_1"/>
    <property type="match status" value="1"/>
</dbReference>
<dbReference type="PANTHER" id="PTHR42941:SF1">
    <property type="entry name" value="SLL1037 PROTEIN"/>
    <property type="match status" value="1"/>
</dbReference>
<reference evidence="1 2" key="1">
    <citation type="submission" date="2020-07" db="EMBL/GenBank/DDBJ databases">
        <title>Sequencing the genomes of 1000 actinobacteria strains.</title>
        <authorList>
            <person name="Klenk H.-P."/>
        </authorList>
    </citation>
    <scope>NUCLEOTIDE SEQUENCE [LARGE SCALE GENOMIC DNA]</scope>
    <source>
        <strain evidence="1 2">DSM 22083</strain>
    </source>
</reference>
<dbReference type="Pfam" id="PF16868">
    <property type="entry name" value="NMT1_3"/>
    <property type="match status" value="1"/>
</dbReference>
<evidence type="ECO:0008006" key="3">
    <source>
        <dbReference type="Google" id="ProtNLM"/>
    </source>
</evidence>
<dbReference type="InterPro" id="IPR011852">
    <property type="entry name" value="TRAP_TAXI"/>
</dbReference>
<protein>
    <recommendedName>
        <fullName evidence="3">TRAP transporter solute receptor, TAXI family</fullName>
    </recommendedName>
</protein>
<dbReference type="PROSITE" id="PS51257">
    <property type="entry name" value="PROKAR_LIPOPROTEIN"/>
    <property type="match status" value="1"/>
</dbReference>
<comment type="caution">
    <text evidence="1">The sequence shown here is derived from an EMBL/GenBank/DDBJ whole genome shotgun (WGS) entry which is preliminary data.</text>
</comment>
<proteinExistence type="predicted"/>
<evidence type="ECO:0000313" key="2">
    <source>
        <dbReference type="Proteomes" id="UP000569914"/>
    </source>
</evidence>
<sequence length="337" mass="34919">MRDQLRPTTMIVATLSVLALVLSGCGGRQERTSDPGAAGSAGACEPTAAQLTMATGNSTGVYYVLGGGMAGLISAETPIRTTAAETGASVQNIQQLVDGTYDIAFSLADTAADAVAGKSAFDQPQPIRALGRVHSNYTQVVARKDAGVDSIEDLRGKTVSTGSPKSGTEVIANRLLQAGGLDPAKDVKAQRLDLAKTVDGLKDGSIDAFFWSGGLPTPNLTDLFTSQPDLAAFIDVTPQLAKLQEINPVYAEGTIPAATYNLKSDVNTIVVPNVLLVRDDFPANNACAITKLLWSSQDKLGQVHPSGKELDPKLGQETAPIELAAGSKEALTELAGG</sequence>
<dbReference type="AlphaFoldDB" id="A0A7Y9I2U5"/>
<keyword evidence="2" id="KW-1185">Reference proteome</keyword>